<evidence type="ECO:0000313" key="2">
    <source>
        <dbReference type="EMBL" id="GGU97612.1"/>
    </source>
</evidence>
<proteinExistence type="predicted"/>
<keyword evidence="3" id="KW-1185">Reference proteome</keyword>
<dbReference type="EMBL" id="BMRP01000056">
    <property type="protein sequence ID" value="GGU97612.1"/>
    <property type="molecule type" value="Genomic_DNA"/>
</dbReference>
<evidence type="ECO:0000256" key="1">
    <source>
        <dbReference type="SAM" id="MobiDB-lite"/>
    </source>
</evidence>
<sequence length="54" mass="6110">MEVNKTVTRQLQGVCVWEGQRHPQSAAAPSDPSSASLRTRWAPAGHPRRRPYKR</sequence>
<feature type="compositionally biased region" description="Low complexity" evidence="1">
    <location>
        <begin position="25"/>
        <end position="36"/>
    </location>
</feature>
<dbReference type="Proteomes" id="UP000654471">
    <property type="component" value="Unassembled WGS sequence"/>
</dbReference>
<feature type="region of interest" description="Disordered" evidence="1">
    <location>
        <begin position="18"/>
        <end position="54"/>
    </location>
</feature>
<protein>
    <submittedName>
        <fullName evidence="2">Uncharacterized protein</fullName>
    </submittedName>
</protein>
<name>A0ABQ2VMG9_9ACTN</name>
<comment type="caution">
    <text evidence="2">The sequence shown here is derived from an EMBL/GenBank/DDBJ whole genome shotgun (WGS) entry which is preliminary data.</text>
</comment>
<evidence type="ECO:0000313" key="3">
    <source>
        <dbReference type="Proteomes" id="UP000654471"/>
    </source>
</evidence>
<accession>A0ABQ2VMG9</accession>
<organism evidence="2 3">
    <name type="scientific">Streptomyces albospinus</name>
    <dbReference type="NCBI Taxonomy" id="285515"/>
    <lineage>
        <taxon>Bacteria</taxon>
        <taxon>Bacillati</taxon>
        <taxon>Actinomycetota</taxon>
        <taxon>Actinomycetes</taxon>
        <taxon>Kitasatosporales</taxon>
        <taxon>Streptomycetaceae</taxon>
        <taxon>Streptomyces</taxon>
    </lineage>
</organism>
<reference evidence="3" key="1">
    <citation type="journal article" date="2019" name="Int. J. Syst. Evol. Microbiol.">
        <title>The Global Catalogue of Microorganisms (GCM) 10K type strain sequencing project: providing services to taxonomists for standard genome sequencing and annotation.</title>
        <authorList>
            <consortium name="The Broad Institute Genomics Platform"/>
            <consortium name="The Broad Institute Genome Sequencing Center for Infectious Disease"/>
            <person name="Wu L."/>
            <person name="Ma J."/>
        </authorList>
    </citation>
    <scope>NUCLEOTIDE SEQUENCE [LARGE SCALE GENOMIC DNA]</scope>
    <source>
        <strain evidence="3">JCM 3399</strain>
    </source>
</reference>
<gene>
    <name evidence="2" type="ORF">GCM10010211_76090</name>
</gene>